<proteinExistence type="predicted"/>
<reference evidence="1 2" key="1">
    <citation type="submission" date="2016-10" db="EMBL/GenBank/DDBJ databases">
        <authorList>
            <person name="de Groot N.N."/>
        </authorList>
    </citation>
    <scope>NUCLEOTIDE SEQUENCE [LARGE SCALE GENOMIC DNA]</scope>
    <source>
        <strain evidence="1 2">DSM 43941</strain>
    </source>
</reference>
<name>A0A1H1Z641_9ACTN</name>
<keyword evidence="2" id="KW-1185">Reference proteome</keyword>
<organism evidence="1 2">
    <name type="scientific">Actinoplanes derwentensis</name>
    <dbReference type="NCBI Taxonomy" id="113562"/>
    <lineage>
        <taxon>Bacteria</taxon>
        <taxon>Bacillati</taxon>
        <taxon>Actinomycetota</taxon>
        <taxon>Actinomycetes</taxon>
        <taxon>Micromonosporales</taxon>
        <taxon>Micromonosporaceae</taxon>
        <taxon>Actinoplanes</taxon>
    </lineage>
</organism>
<dbReference type="AlphaFoldDB" id="A0A1H1Z641"/>
<gene>
    <name evidence="1" type="ORF">SAMN04489716_3162</name>
</gene>
<dbReference type="Proteomes" id="UP000198688">
    <property type="component" value="Chromosome I"/>
</dbReference>
<protein>
    <submittedName>
        <fullName evidence="1">Uncharacterized protein</fullName>
    </submittedName>
</protein>
<evidence type="ECO:0000313" key="2">
    <source>
        <dbReference type="Proteomes" id="UP000198688"/>
    </source>
</evidence>
<evidence type="ECO:0000313" key="1">
    <source>
        <dbReference type="EMBL" id="SDT29194.1"/>
    </source>
</evidence>
<sequence length="47" mass="5071">MEWAREAGLNPAPVAAVELALAATDVFVEDQFFVVLDRLGIGTTIRP</sequence>
<dbReference type="RefSeq" id="WP_157751600.1">
    <property type="nucleotide sequence ID" value="NZ_BOMJ01000001.1"/>
</dbReference>
<accession>A0A1H1Z641</accession>
<dbReference type="EMBL" id="LT629758">
    <property type="protein sequence ID" value="SDT29194.1"/>
    <property type="molecule type" value="Genomic_DNA"/>
</dbReference>